<gene>
    <name evidence="1" type="ORF">WJX64_14790</name>
</gene>
<dbReference type="SUPFAM" id="SSF141452">
    <property type="entry name" value="Hcp1-like"/>
    <property type="match status" value="1"/>
</dbReference>
<accession>A0ABU9W735</accession>
<dbReference type="Pfam" id="PF05638">
    <property type="entry name" value="T6SS_HCP"/>
    <property type="match status" value="1"/>
</dbReference>
<dbReference type="PANTHER" id="PTHR36152:SF1">
    <property type="entry name" value="UBIQUITIN-LIKE DOMAIN-CONTAINING PROTEIN"/>
    <property type="match status" value="1"/>
</dbReference>
<evidence type="ECO:0000313" key="2">
    <source>
        <dbReference type="Proteomes" id="UP001425155"/>
    </source>
</evidence>
<name>A0ABU9W735_9MICO</name>
<organism evidence="1 2">
    <name type="scientific">Leifsonia stereocauli</name>
    <dbReference type="NCBI Taxonomy" id="3134136"/>
    <lineage>
        <taxon>Bacteria</taxon>
        <taxon>Bacillati</taxon>
        <taxon>Actinomycetota</taxon>
        <taxon>Actinomycetes</taxon>
        <taxon>Micrococcales</taxon>
        <taxon>Microbacteriaceae</taxon>
        <taxon>Leifsonia</taxon>
    </lineage>
</organism>
<dbReference type="EMBL" id="JBCLVG010000003">
    <property type="protein sequence ID" value="MEN1947822.1"/>
    <property type="molecule type" value="Genomic_DNA"/>
</dbReference>
<reference evidence="1 2" key="1">
    <citation type="submission" date="2024-03" db="EMBL/GenBank/DDBJ databases">
        <title>YIM 134122 draft genome.</title>
        <authorList>
            <person name="Zuo S."/>
            <person name="Xiong L."/>
        </authorList>
    </citation>
    <scope>NUCLEOTIDE SEQUENCE [LARGE SCALE GENOMIC DNA]</scope>
    <source>
        <strain evidence="1 2">YIM 134122</strain>
    </source>
</reference>
<proteinExistence type="predicted"/>
<keyword evidence="2" id="KW-1185">Reference proteome</keyword>
<dbReference type="InterPro" id="IPR036624">
    <property type="entry name" value="Hcp1-lik_sf"/>
</dbReference>
<dbReference type="RefSeq" id="WP_342115458.1">
    <property type="nucleotide sequence ID" value="NZ_JBCAUN010000003.1"/>
</dbReference>
<protein>
    <submittedName>
        <fullName evidence="1">Type VI secretion system tube protein Hcp</fullName>
    </submittedName>
</protein>
<dbReference type="PANTHER" id="PTHR36152">
    <property type="entry name" value="CYTOPLASMIC PROTEIN-RELATED"/>
    <property type="match status" value="1"/>
</dbReference>
<dbReference type="Gene3D" id="2.30.110.20">
    <property type="entry name" value="Hcp1-like"/>
    <property type="match status" value="1"/>
</dbReference>
<evidence type="ECO:0000313" key="1">
    <source>
        <dbReference type="EMBL" id="MEN1947822.1"/>
    </source>
</evidence>
<comment type="caution">
    <text evidence="1">The sequence shown here is derived from an EMBL/GenBank/DDBJ whole genome shotgun (WGS) entry which is preliminary data.</text>
</comment>
<sequence>MTSPMFLQLTGITGESADVEHVDEIDVLSWSWGASNSGGGGFGGGGGGAGRAGKVTLQDFHFTHHVDAASAGLLLACATGKHIPDAVFAVRRPGESPAQYVVLRFKNVTVSSVLADGTAADDAFVESVGLDYGALSFEYSRQLPDGSLAPASVFQWDVAANREGF</sequence>
<dbReference type="InterPro" id="IPR053165">
    <property type="entry name" value="HSI-I_assembly_Hcp1"/>
</dbReference>
<dbReference type="Proteomes" id="UP001425155">
    <property type="component" value="Unassembled WGS sequence"/>
</dbReference>
<dbReference type="InterPro" id="IPR008514">
    <property type="entry name" value="T6SS_Hcp"/>
</dbReference>